<proteinExistence type="predicted"/>
<dbReference type="Pfam" id="PF11213">
    <property type="entry name" value="DUF3006"/>
    <property type="match status" value="1"/>
</dbReference>
<sequence length="71" mass="8458">MKYIIDQIQDKYVVLESVENHIFVQMRKSQLPKNIEESDVVIEKNGIFSICDEETKIRKEEINDLLNNLFE</sequence>
<dbReference type="AlphaFoldDB" id="A0A7R7EM67"/>
<evidence type="ECO:0008006" key="3">
    <source>
        <dbReference type="Google" id="ProtNLM"/>
    </source>
</evidence>
<keyword evidence="2" id="KW-1185">Reference proteome</keyword>
<dbReference type="EMBL" id="AP024169">
    <property type="protein sequence ID" value="BCN31304.1"/>
    <property type="molecule type" value="Genomic_DNA"/>
</dbReference>
<dbReference type="Proteomes" id="UP000595897">
    <property type="component" value="Chromosome"/>
</dbReference>
<reference evidence="1 2" key="1">
    <citation type="submission" date="2020-11" db="EMBL/GenBank/DDBJ databases">
        <title>Draft genome sequencing of a Lachnospiraceae strain isolated from anoxic soil subjected to BSD treatment.</title>
        <authorList>
            <person name="Uek A."/>
            <person name="Tonouchi A."/>
        </authorList>
    </citation>
    <scope>NUCLEOTIDE SEQUENCE [LARGE SCALE GENOMIC DNA]</scope>
    <source>
        <strain evidence="1 2">TB5</strain>
    </source>
</reference>
<dbReference type="RefSeq" id="WP_271712434.1">
    <property type="nucleotide sequence ID" value="NZ_AP024169.1"/>
</dbReference>
<evidence type="ECO:0000313" key="1">
    <source>
        <dbReference type="EMBL" id="BCN31304.1"/>
    </source>
</evidence>
<accession>A0A7R7EM67</accession>
<organism evidence="1 2">
    <name type="scientific">Anaeromicropila herbilytica</name>
    <dbReference type="NCBI Taxonomy" id="2785025"/>
    <lineage>
        <taxon>Bacteria</taxon>
        <taxon>Bacillati</taxon>
        <taxon>Bacillota</taxon>
        <taxon>Clostridia</taxon>
        <taxon>Lachnospirales</taxon>
        <taxon>Lachnospiraceae</taxon>
        <taxon>Anaeromicropila</taxon>
    </lineage>
</organism>
<dbReference type="InterPro" id="IPR021377">
    <property type="entry name" value="DUF3006"/>
</dbReference>
<evidence type="ECO:0000313" key="2">
    <source>
        <dbReference type="Proteomes" id="UP000595897"/>
    </source>
</evidence>
<name>A0A7R7EM67_9FIRM</name>
<protein>
    <recommendedName>
        <fullName evidence="3">DUF3006 domain-containing protein</fullName>
    </recommendedName>
</protein>
<dbReference type="KEGG" id="ahb:bsdtb5_25990"/>
<gene>
    <name evidence="1" type="ORF">bsdtb5_25990</name>
</gene>